<dbReference type="KEGG" id="pcor:KS4_22700"/>
<keyword evidence="1" id="KW-0472">Membrane</keyword>
<evidence type="ECO:0000313" key="2">
    <source>
        <dbReference type="EMBL" id="QDU34205.1"/>
    </source>
</evidence>
<dbReference type="Proteomes" id="UP000317369">
    <property type="component" value="Chromosome"/>
</dbReference>
<proteinExistence type="predicted"/>
<gene>
    <name evidence="2" type="ORF">KS4_22700</name>
</gene>
<dbReference type="AlphaFoldDB" id="A0A517YVE6"/>
<name>A0A517YVE6_9BACT</name>
<evidence type="ECO:0000256" key="1">
    <source>
        <dbReference type="SAM" id="Phobius"/>
    </source>
</evidence>
<reference evidence="2 3" key="1">
    <citation type="submission" date="2019-02" db="EMBL/GenBank/DDBJ databases">
        <title>Deep-cultivation of Planctomycetes and their phenomic and genomic characterization uncovers novel biology.</title>
        <authorList>
            <person name="Wiegand S."/>
            <person name="Jogler M."/>
            <person name="Boedeker C."/>
            <person name="Pinto D."/>
            <person name="Vollmers J."/>
            <person name="Rivas-Marin E."/>
            <person name="Kohn T."/>
            <person name="Peeters S.H."/>
            <person name="Heuer A."/>
            <person name="Rast P."/>
            <person name="Oberbeckmann S."/>
            <person name="Bunk B."/>
            <person name="Jeske O."/>
            <person name="Meyerdierks A."/>
            <person name="Storesund J.E."/>
            <person name="Kallscheuer N."/>
            <person name="Luecker S."/>
            <person name="Lage O.M."/>
            <person name="Pohl T."/>
            <person name="Merkel B.J."/>
            <person name="Hornburger P."/>
            <person name="Mueller R.-W."/>
            <person name="Bruemmer F."/>
            <person name="Labrenz M."/>
            <person name="Spormann A.M."/>
            <person name="Op den Camp H."/>
            <person name="Overmann J."/>
            <person name="Amann R."/>
            <person name="Jetten M.S.M."/>
            <person name="Mascher T."/>
            <person name="Medema M.H."/>
            <person name="Devos D.P."/>
            <person name="Kaster A.-K."/>
            <person name="Ovreas L."/>
            <person name="Rohde M."/>
            <person name="Galperin M.Y."/>
            <person name="Jogler C."/>
        </authorList>
    </citation>
    <scope>NUCLEOTIDE SEQUENCE [LARGE SCALE GENOMIC DNA]</scope>
    <source>
        <strain evidence="2 3">KS4</strain>
    </source>
</reference>
<feature type="transmembrane region" description="Helical" evidence="1">
    <location>
        <begin position="240"/>
        <end position="266"/>
    </location>
</feature>
<evidence type="ECO:0000313" key="3">
    <source>
        <dbReference type="Proteomes" id="UP000317369"/>
    </source>
</evidence>
<keyword evidence="3" id="KW-1185">Reference proteome</keyword>
<organism evidence="2 3">
    <name type="scientific">Poriferisphaera corsica</name>
    <dbReference type="NCBI Taxonomy" id="2528020"/>
    <lineage>
        <taxon>Bacteria</taxon>
        <taxon>Pseudomonadati</taxon>
        <taxon>Planctomycetota</taxon>
        <taxon>Phycisphaerae</taxon>
        <taxon>Phycisphaerales</taxon>
        <taxon>Phycisphaeraceae</taxon>
        <taxon>Poriferisphaera</taxon>
    </lineage>
</organism>
<protein>
    <submittedName>
        <fullName evidence="2">Uncharacterized protein</fullName>
    </submittedName>
</protein>
<keyword evidence="1" id="KW-1133">Transmembrane helix</keyword>
<feature type="transmembrane region" description="Helical" evidence="1">
    <location>
        <begin position="96"/>
        <end position="120"/>
    </location>
</feature>
<feature type="transmembrane region" description="Helical" evidence="1">
    <location>
        <begin position="6"/>
        <end position="29"/>
    </location>
</feature>
<accession>A0A517YVE6</accession>
<feature type="transmembrane region" description="Helical" evidence="1">
    <location>
        <begin position="58"/>
        <end position="76"/>
    </location>
</feature>
<keyword evidence="1" id="KW-0812">Transmembrane</keyword>
<dbReference type="EMBL" id="CP036425">
    <property type="protein sequence ID" value="QDU34205.1"/>
    <property type="molecule type" value="Genomic_DNA"/>
</dbReference>
<feature type="transmembrane region" description="Helical" evidence="1">
    <location>
        <begin position="212"/>
        <end position="234"/>
    </location>
</feature>
<sequence length="288" mass="32288">MYDAVDRFVCLTGLVSLSFGASFVLSVVARRVNILHEGQSKTHLKSDMKTTFGFSNKVFLGCGLCFGLMILFWIMMNSLAPNWLDGYTTKQGNLPYLIAMLMTVLPLFVTNVTWFARLYIGNNSGGSSRSNLGEHVVHCSAMKKWIGVYDPKCLGIVVNLKCSTCHYNLRGLNIDSDCPECGRYIGDSIIALKRMIGRPPYEKLARMATMSFCIACLSIIGMFFFSNLLGVILFQADDDFIVYGSMFLIITAGVLTFMISLLFFFVSMISSIALRKRYERLIEDVMRV</sequence>